<keyword evidence="5 7" id="KW-0067">ATP-binding</keyword>
<dbReference type="RefSeq" id="WP_170115826.1">
    <property type="nucleotide sequence ID" value="NZ_JBHEEX010000009.1"/>
</dbReference>
<protein>
    <submittedName>
        <fullName evidence="7">Iron(III) transport system ATP-binding protein</fullName>
    </submittedName>
</protein>
<comment type="similarity">
    <text evidence="2">Belongs to the ABC transporter superfamily.</text>
</comment>
<dbReference type="PANTHER" id="PTHR42781">
    <property type="entry name" value="SPERMIDINE/PUTRESCINE IMPORT ATP-BINDING PROTEIN POTA"/>
    <property type="match status" value="1"/>
</dbReference>
<dbReference type="PROSITE" id="PS00211">
    <property type="entry name" value="ABC_TRANSPORTER_1"/>
    <property type="match status" value="1"/>
</dbReference>
<organism evidence="7 8">
    <name type="scientific">Mycoplana dimorpha</name>
    <dbReference type="NCBI Taxonomy" id="28320"/>
    <lineage>
        <taxon>Bacteria</taxon>
        <taxon>Pseudomonadati</taxon>
        <taxon>Pseudomonadota</taxon>
        <taxon>Alphaproteobacteria</taxon>
        <taxon>Hyphomicrobiales</taxon>
        <taxon>Rhizobiaceae</taxon>
        <taxon>Mycoplana</taxon>
    </lineage>
</organism>
<evidence type="ECO:0000259" key="6">
    <source>
        <dbReference type="PROSITE" id="PS50893"/>
    </source>
</evidence>
<dbReference type="AlphaFoldDB" id="A0A2T5BAZ0"/>
<sequence length="365" mass="40177">MIQISRLYKTYPGSKYTPVDDLSLEIQDGHFFTLLGPSGCGKSTTLRCIAGLERPDQGEIKINGVSVFSAEAGRNLPPYKRALSMVFQSYAIWPHMTVFQNVAYPLKCQGQSREDIRKEVAWSLDLVGLGHLADRPAPLLSGGEQQRVALARAIAGRSKVILFDEPLSNLDAKLRETMRSEIRALHQQLKFTALYVTHDQEEAFSMSDMVAIMNKGKVRELGSPEELYTTPRSEFGAEFLGARTKVSGTVRGRTDDNLLVVETPLGVVHCRHFADHPPGTSVFVYVRQSEILPSEGAAQPGAPVFSARIDSVEFVGDTIDWVARAGDIALHGRSLLGRPDCKKIREHLNEAIDLQIVSACCVPST</sequence>
<evidence type="ECO:0000256" key="5">
    <source>
        <dbReference type="ARBA" id="ARBA00022840"/>
    </source>
</evidence>
<dbReference type="InterPro" id="IPR050093">
    <property type="entry name" value="ABC_SmlMolc_Importer"/>
</dbReference>
<dbReference type="PROSITE" id="PS50893">
    <property type="entry name" value="ABC_TRANSPORTER_2"/>
    <property type="match status" value="1"/>
</dbReference>
<dbReference type="SUPFAM" id="SSF52540">
    <property type="entry name" value="P-loop containing nucleoside triphosphate hydrolases"/>
    <property type="match status" value="1"/>
</dbReference>
<comment type="caution">
    <text evidence="7">The sequence shown here is derived from an EMBL/GenBank/DDBJ whole genome shotgun (WGS) entry which is preliminary data.</text>
</comment>
<keyword evidence="8" id="KW-1185">Reference proteome</keyword>
<dbReference type="FunFam" id="3.40.50.300:FF:000042">
    <property type="entry name" value="Maltose/maltodextrin ABC transporter, ATP-binding protein"/>
    <property type="match status" value="1"/>
</dbReference>
<evidence type="ECO:0000256" key="3">
    <source>
        <dbReference type="ARBA" id="ARBA00022448"/>
    </source>
</evidence>
<dbReference type="GO" id="GO:0043190">
    <property type="term" value="C:ATP-binding cassette (ABC) transporter complex"/>
    <property type="evidence" value="ECO:0007669"/>
    <property type="project" value="UniProtKB-ARBA"/>
</dbReference>
<proteinExistence type="inferred from homology"/>
<dbReference type="EMBL" id="PZZZ01000003">
    <property type="protein sequence ID" value="PTM96136.1"/>
    <property type="molecule type" value="Genomic_DNA"/>
</dbReference>
<dbReference type="InterPro" id="IPR017871">
    <property type="entry name" value="ABC_transporter-like_CS"/>
</dbReference>
<dbReference type="PANTHER" id="PTHR42781:SF4">
    <property type="entry name" value="SPERMIDINE_PUTRESCINE IMPORT ATP-BINDING PROTEIN POTA"/>
    <property type="match status" value="1"/>
</dbReference>
<gene>
    <name evidence="7" type="ORF">C7449_103150</name>
</gene>
<dbReference type="GO" id="GO:0016887">
    <property type="term" value="F:ATP hydrolysis activity"/>
    <property type="evidence" value="ECO:0007669"/>
    <property type="project" value="InterPro"/>
</dbReference>
<dbReference type="InterPro" id="IPR003439">
    <property type="entry name" value="ABC_transporter-like_ATP-bd"/>
</dbReference>
<comment type="subcellular location">
    <subcellularLocation>
        <location evidence="1">Cell inner membrane</location>
        <topology evidence="1">Peripheral membrane protein</topology>
    </subcellularLocation>
</comment>
<name>A0A2T5BAZ0_MYCDI</name>
<feature type="domain" description="ABC transporter" evidence="6">
    <location>
        <begin position="2"/>
        <end position="240"/>
    </location>
</feature>
<evidence type="ECO:0000313" key="7">
    <source>
        <dbReference type="EMBL" id="PTM96136.1"/>
    </source>
</evidence>
<keyword evidence="3" id="KW-0813">Transport</keyword>
<reference evidence="7 8" key="1">
    <citation type="submission" date="2018-04" db="EMBL/GenBank/DDBJ databases">
        <title>Genomic Encyclopedia of Type Strains, Phase IV (KMG-IV): sequencing the most valuable type-strain genomes for metagenomic binning, comparative biology and taxonomic classification.</title>
        <authorList>
            <person name="Goeker M."/>
        </authorList>
    </citation>
    <scope>NUCLEOTIDE SEQUENCE [LARGE SCALE GENOMIC DNA]</scope>
    <source>
        <strain evidence="7 8">DSM 7138</strain>
    </source>
</reference>
<evidence type="ECO:0000256" key="2">
    <source>
        <dbReference type="ARBA" id="ARBA00005417"/>
    </source>
</evidence>
<dbReference type="SMART" id="SM00382">
    <property type="entry name" value="AAA"/>
    <property type="match status" value="1"/>
</dbReference>
<dbReference type="Pfam" id="PF00005">
    <property type="entry name" value="ABC_tran"/>
    <property type="match status" value="1"/>
</dbReference>
<accession>A0A2T5BAZ0</accession>
<evidence type="ECO:0000256" key="1">
    <source>
        <dbReference type="ARBA" id="ARBA00004417"/>
    </source>
</evidence>
<dbReference type="GO" id="GO:0140359">
    <property type="term" value="F:ABC-type transporter activity"/>
    <property type="evidence" value="ECO:0007669"/>
    <property type="project" value="UniProtKB-ARBA"/>
</dbReference>
<dbReference type="GO" id="GO:0005524">
    <property type="term" value="F:ATP binding"/>
    <property type="evidence" value="ECO:0007669"/>
    <property type="project" value="UniProtKB-KW"/>
</dbReference>
<dbReference type="InterPro" id="IPR027417">
    <property type="entry name" value="P-loop_NTPase"/>
</dbReference>
<dbReference type="InterPro" id="IPR003593">
    <property type="entry name" value="AAA+_ATPase"/>
</dbReference>
<dbReference type="Proteomes" id="UP000241247">
    <property type="component" value="Unassembled WGS sequence"/>
</dbReference>
<keyword evidence="4" id="KW-0547">Nucleotide-binding</keyword>
<evidence type="ECO:0000256" key="4">
    <source>
        <dbReference type="ARBA" id="ARBA00022741"/>
    </source>
</evidence>
<dbReference type="Gene3D" id="3.40.50.300">
    <property type="entry name" value="P-loop containing nucleotide triphosphate hydrolases"/>
    <property type="match status" value="1"/>
</dbReference>
<evidence type="ECO:0000313" key="8">
    <source>
        <dbReference type="Proteomes" id="UP000241247"/>
    </source>
</evidence>